<gene>
    <name evidence="11" type="ORF">PHPALM_3221</name>
</gene>
<dbReference type="SUPFAM" id="SSF53098">
    <property type="entry name" value="Ribonuclease H-like"/>
    <property type="match status" value="1"/>
</dbReference>
<feature type="region of interest" description="Disordered" evidence="7">
    <location>
        <begin position="1106"/>
        <end position="1167"/>
    </location>
</feature>
<dbReference type="Gene3D" id="3.10.10.10">
    <property type="entry name" value="HIV Type 1 Reverse Transcriptase, subunit A, domain 1"/>
    <property type="match status" value="1"/>
</dbReference>
<accession>A0A2P4YMX6</accession>
<dbReference type="PANTHER" id="PTHR37984">
    <property type="entry name" value="PROTEIN CBG26694"/>
    <property type="match status" value="1"/>
</dbReference>
<feature type="domain" description="Reverse transcriptase" evidence="8">
    <location>
        <begin position="509"/>
        <end position="597"/>
    </location>
</feature>
<proteinExistence type="predicted"/>
<dbReference type="InterPro" id="IPR012337">
    <property type="entry name" value="RNaseH-like_sf"/>
</dbReference>
<feature type="domain" description="Reverse transcriptase RNase H-like" evidence="10">
    <location>
        <begin position="800"/>
        <end position="902"/>
    </location>
</feature>
<dbReference type="InterPro" id="IPR043502">
    <property type="entry name" value="DNA/RNA_pol_sf"/>
</dbReference>
<keyword evidence="6 11" id="KW-0695">RNA-directed DNA polymerase</keyword>
<evidence type="ECO:0000256" key="3">
    <source>
        <dbReference type="ARBA" id="ARBA00022722"/>
    </source>
</evidence>
<protein>
    <submittedName>
        <fullName evidence="11">Reverse transcriptase</fullName>
    </submittedName>
</protein>
<dbReference type="InterPro" id="IPR050951">
    <property type="entry name" value="Retrovirus_Pol_polyprotein"/>
</dbReference>
<dbReference type="InterPro" id="IPR043128">
    <property type="entry name" value="Rev_trsase/Diguanyl_cyclase"/>
</dbReference>
<evidence type="ECO:0000256" key="1">
    <source>
        <dbReference type="ARBA" id="ARBA00022679"/>
    </source>
</evidence>
<organism evidence="11 12">
    <name type="scientific">Phytophthora palmivora</name>
    <dbReference type="NCBI Taxonomy" id="4796"/>
    <lineage>
        <taxon>Eukaryota</taxon>
        <taxon>Sar</taxon>
        <taxon>Stramenopiles</taxon>
        <taxon>Oomycota</taxon>
        <taxon>Peronosporomycetes</taxon>
        <taxon>Peronosporales</taxon>
        <taxon>Peronosporaceae</taxon>
        <taxon>Phytophthora</taxon>
    </lineage>
</organism>
<dbReference type="CDD" id="cd01647">
    <property type="entry name" value="RT_LTR"/>
    <property type="match status" value="1"/>
</dbReference>
<comment type="caution">
    <text evidence="11">The sequence shown here is derived from an EMBL/GenBank/DDBJ whole genome shotgun (WGS) entry which is preliminary data.</text>
</comment>
<dbReference type="InterPro" id="IPR000477">
    <property type="entry name" value="RT_dom"/>
</dbReference>
<feature type="compositionally biased region" description="Polar residues" evidence="7">
    <location>
        <begin position="1116"/>
        <end position="1126"/>
    </location>
</feature>
<evidence type="ECO:0000256" key="7">
    <source>
        <dbReference type="SAM" id="MobiDB-lite"/>
    </source>
</evidence>
<dbReference type="Pfam" id="PF13456">
    <property type="entry name" value="RVT_3"/>
    <property type="match status" value="1"/>
</dbReference>
<evidence type="ECO:0000256" key="6">
    <source>
        <dbReference type="ARBA" id="ARBA00022918"/>
    </source>
</evidence>
<dbReference type="Gene3D" id="3.30.70.270">
    <property type="match status" value="3"/>
</dbReference>
<keyword evidence="1" id="KW-0808">Transferase</keyword>
<evidence type="ECO:0000256" key="5">
    <source>
        <dbReference type="ARBA" id="ARBA00022801"/>
    </source>
</evidence>
<sequence length="1167" mass="132085">MGIRKPSELCVLAYVGPELRNQNQDNLQYMTSLIDHEPGPLECTRTWYSRPPLPAEPEGPAQFKLNFGERYGWWAHHDEKEDKQQVATVHGALKLNSQKRIKVSGLGGVPTYITASTQIKITLGRRVVYILDVWVTNIGEVVDVLLGMDFMYSAGVRLCIHEGTVALPDEESVLMYGYMIRKHRERNIPITPLEDVHLRPEEHVNVKIRYGECQPLRDVVWASRGDQWAKSWAVAVKVVNISDKDLWIDSSTPVARIVEYGCFPRAGRFVRPGVRRYQEWQHLIYESTLSTQARMRKERYEQALRDTAPPAVPKRSYQWPAKLLMRPQAKDDEVRVVRQHKRPMTVISECADGSEPECVSQKGEKPVFPIMDHPSTPLERLEEDYIQCMRVNAEELEQEPAVYIHEGSDMMSQLKDQLAMLPELQDLSPRCDISKADVGEPGITTDVQECQLKEILKRHRSIFLGDGNAAPAPARVAIKVYELLKKLMETKLIEHSESPWASPIVIVLKKNGVDIRMCIDYRVVNSFIRLSNYPLPLIDDLLTGFEGDMWFMSLDMASGFWAVRMAERAKLISAFWVRMPFGLKNAPLVYQHMINNCLWGFVRLPPEEEVLVDQDVLDYLKLEPQRPERSEVDRHQTALTEQMTVFRRNIPAPSQMGPVLGRSSYIDDIAHGAKTWDELCEDLDGLLHRLRYRSISVSLPKSEFGKRTIPYLSHEIGAEGIRAIPKIVTGIQYFPFPSTLKGVQSFLGSLNYYHKFIEDFPVVAAVLYELSDEQRLVPSQGGVRYPEQKIVSTPLLRHPDRTKPFVIIPHANHLCCAVLGQEHDGIIQPVRFTGRVLNDAELRYHIAEKEVLAVIRVLHVFKTLIEGCPLVVYTRHSVLKWVIKSKTADGHLFPWGVALSQYDLEIRKVQRDEDRLAAILGAGITPREHLGKIAESLIPAKGRVKAPPVISIEMLEADYSGVVLSFDGAAKTSRIGSCGCVLWQLPEWKVLDARGYILDGVTVNDAEYSGLLRSLAMACDRGIQDLVVVGDSRIVIQQVQGLINCNQPNLQRRLAECEVLKKRFNSVCLADYRTSKTLTLGKSWVVEGDAEREHLKVVSRIQEQLMKTSDEETKSNSEMPRNSPNVVTMRVSGDGALHGPDRSSTGSVYPIENSHEGGRVRFTHGSP</sequence>
<dbReference type="GO" id="GO:0004523">
    <property type="term" value="F:RNA-DNA hybrid ribonuclease activity"/>
    <property type="evidence" value="ECO:0007669"/>
    <property type="project" value="InterPro"/>
</dbReference>
<dbReference type="AlphaFoldDB" id="A0A2P4YMX6"/>
<evidence type="ECO:0000259" key="8">
    <source>
        <dbReference type="Pfam" id="PF00078"/>
    </source>
</evidence>
<evidence type="ECO:0000259" key="10">
    <source>
        <dbReference type="Pfam" id="PF17917"/>
    </source>
</evidence>
<dbReference type="GO" id="GO:0003676">
    <property type="term" value="F:nucleic acid binding"/>
    <property type="evidence" value="ECO:0007669"/>
    <property type="project" value="InterPro"/>
</dbReference>
<dbReference type="Pfam" id="PF17917">
    <property type="entry name" value="RT_RNaseH"/>
    <property type="match status" value="1"/>
</dbReference>
<keyword evidence="12" id="KW-1185">Reference proteome</keyword>
<dbReference type="InterPro" id="IPR036397">
    <property type="entry name" value="RNaseH_sf"/>
</dbReference>
<dbReference type="InterPro" id="IPR041373">
    <property type="entry name" value="RT_RNaseH"/>
</dbReference>
<dbReference type="OrthoDB" id="1938096at2759"/>
<dbReference type="Pfam" id="PF00078">
    <property type="entry name" value="RVT_1"/>
    <property type="match status" value="1"/>
</dbReference>
<dbReference type="Gene3D" id="3.30.420.10">
    <property type="entry name" value="Ribonuclease H-like superfamily/Ribonuclease H"/>
    <property type="match status" value="1"/>
</dbReference>
<dbReference type="InterPro" id="IPR002156">
    <property type="entry name" value="RNaseH_domain"/>
</dbReference>
<reference evidence="11 12" key="1">
    <citation type="journal article" date="2017" name="Genome Biol. Evol.">
        <title>Phytophthora megakarya and P. palmivora, closely related causal agents of cacao black pod rot, underwent increases in genome sizes and gene numbers by different mechanisms.</title>
        <authorList>
            <person name="Ali S.S."/>
            <person name="Shao J."/>
            <person name="Lary D.J."/>
            <person name="Kronmiller B."/>
            <person name="Shen D."/>
            <person name="Strem M.D."/>
            <person name="Amoako-Attah I."/>
            <person name="Akrofi A.Y."/>
            <person name="Begoude B.A."/>
            <person name="Ten Hoopen G.M."/>
            <person name="Coulibaly K."/>
            <person name="Kebe B.I."/>
            <person name="Melnick R.L."/>
            <person name="Guiltinan M.J."/>
            <person name="Tyler B.M."/>
            <person name="Meinhardt L.W."/>
            <person name="Bailey B.A."/>
        </authorList>
    </citation>
    <scope>NUCLEOTIDE SEQUENCE [LARGE SCALE GENOMIC DNA]</scope>
    <source>
        <strain evidence="12">sbr112.9</strain>
    </source>
</reference>
<dbReference type="GO" id="GO:0003964">
    <property type="term" value="F:RNA-directed DNA polymerase activity"/>
    <property type="evidence" value="ECO:0007669"/>
    <property type="project" value="UniProtKB-KW"/>
</dbReference>
<keyword evidence="3" id="KW-0540">Nuclease</keyword>
<keyword evidence="5" id="KW-0378">Hydrolase</keyword>
<keyword evidence="2" id="KW-0548">Nucleotidyltransferase</keyword>
<evidence type="ECO:0000259" key="9">
    <source>
        <dbReference type="Pfam" id="PF13456"/>
    </source>
</evidence>
<evidence type="ECO:0000313" key="12">
    <source>
        <dbReference type="Proteomes" id="UP000237271"/>
    </source>
</evidence>
<name>A0A2P4YMX6_9STRA</name>
<evidence type="ECO:0000256" key="2">
    <source>
        <dbReference type="ARBA" id="ARBA00022695"/>
    </source>
</evidence>
<evidence type="ECO:0000256" key="4">
    <source>
        <dbReference type="ARBA" id="ARBA00022759"/>
    </source>
</evidence>
<dbReference type="SUPFAM" id="SSF56672">
    <property type="entry name" value="DNA/RNA polymerases"/>
    <property type="match status" value="1"/>
</dbReference>
<dbReference type="EMBL" id="NCKW01001832">
    <property type="protein sequence ID" value="POM79163.1"/>
    <property type="molecule type" value="Genomic_DNA"/>
</dbReference>
<dbReference type="Proteomes" id="UP000237271">
    <property type="component" value="Unassembled WGS sequence"/>
</dbReference>
<feature type="domain" description="RNase H type-1" evidence="9">
    <location>
        <begin position="967"/>
        <end position="1067"/>
    </location>
</feature>
<dbReference type="PANTHER" id="PTHR37984:SF5">
    <property type="entry name" value="PROTEIN NYNRIN-LIKE"/>
    <property type="match status" value="1"/>
</dbReference>
<keyword evidence="4" id="KW-0255">Endonuclease</keyword>
<evidence type="ECO:0000313" key="11">
    <source>
        <dbReference type="EMBL" id="POM79163.1"/>
    </source>
</evidence>